<dbReference type="EMBL" id="HBGU01064497">
    <property type="protein sequence ID" value="CAD9523128.1"/>
    <property type="molecule type" value="Transcribed_RNA"/>
</dbReference>
<evidence type="ECO:0000256" key="1">
    <source>
        <dbReference type="SAM" id="MobiDB-lite"/>
    </source>
</evidence>
<accession>A0A7S2N6N0</accession>
<reference evidence="2" key="1">
    <citation type="submission" date="2021-01" db="EMBL/GenBank/DDBJ databases">
        <authorList>
            <person name="Corre E."/>
            <person name="Pelletier E."/>
            <person name="Niang G."/>
            <person name="Scheremetjew M."/>
            <person name="Finn R."/>
            <person name="Kale V."/>
            <person name="Holt S."/>
            <person name="Cochrane G."/>
            <person name="Meng A."/>
            <person name="Brown T."/>
            <person name="Cohen L."/>
        </authorList>
    </citation>
    <scope>NUCLEOTIDE SEQUENCE</scope>
    <source>
        <strain evidence="2">UTEX LB 985</strain>
    </source>
</reference>
<proteinExistence type="predicted"/>
<feature type="compositionally biased region" description="Low complexity" evidence="1">
    <location>
        <begin position="10"/>
        <end position="31"/>
    </location>
</feature>
<organism evidence="2">
    <name type="scientific">Haptolina brevifila</name>
    <dbReference type="NCBI Taxonomy" id="156173"/>
    <lineage>
        <taxon>Eukaryota</taxon>
        <taxon>Haptista</taxon>
        <taxon>Haptophyta</taxon>
        <taxon>Prymnesiophyceae</taxon>
        <taxon>Prymnesiales</taxon>
        <taxon>Prymnesiaceae</taxon>
        <taxon>Haptolina</taxon>
    </lineage>
</organism>
<protein>
    <submittedName>
        <fullName evidence="2">Uncharacterized protein</fullName>
    </submittedName>
</protein>
<dbReference type="AlphaFoldDB" id="A0A7S2N6N0"/>
<feature type="region of interest" description="Disordered" evidence="1">
    <location>
        <begin position="1"/>
        <end position="99"/>
    </location>
</feature>
<gene>
    <name evidence="2" type="ORF">CBRE1094_LOCUS35150</name>
</gene>
<evidence type="ECO:0000313" key="2">
    <source>
        <dbReference type="EMBL" id="CAD9523128.1"/>
    </source>
</evidence>
<name>A0A7S2N6N0_9EUKA</name>
<sequence>MVDAPACQHGGQTQAGQTQAGQMQASQMQGGQTQGGQTQGGQVFHGIQQHPQQRATDSAGAGSCSGGVDAPAPPGSALLPAQADSAPGSIAPIPTEEGAGRCVPVGALGRMEQAESILEGMFNNGSVSANPCANR</sequence>